<dbReference type="EMBL" id="JACHVT010000003">
    <property type="protein sequence ID" value="MBB2986103.1"/>
    <property type="molecule type" value="Genomic_DNA"/>
</dbReference>
<evidence type="ECO:0000313" key="1">
    <source>
        <dbReference type="EMBL" id="MBB2986103.1"/>
    </source>
</evidence>
<dbReference type="AlphaFoldDB" id="A0A839PSR4"/>
<evidence type="ECO:0000313" key="2">
    <source>
        <dbReference type="Proteomes" id="UP000590811"/>
    </source>
</evidence>
<accession>A0A839PSR4</accession>
<reference evidence="1 2" key="1">
    <citation type="submission" date="2020-08" db="EMBL/GenBank/DDBJ databases">
        <title>Genomic Encyclopedia of Type Strains, Phase IV (KMG-V): Genome sequencing to study the core and pangenomes of soil and plant-associated prokaryotes.</title>
        <authorList>
            <person name="Whitman W."/>
        </authorList>
    </citation>
    <scope>NUCLEOTIDE SEQUENCE [LARGE SCALE GENOMIC DNA]</scope>
    <source>
        <strain evidence="1 2">B3ACCR2</strain>
    </source>
</reference>
<organism evidence="1 2">
    <name type="scientific">Terracoccus luteus</name>
    <dbReference type="NCBI Taxonomy" id="53356"/>
    <lineage>
        <taxon>Bacteria</taxon>
        <taxon>Bacillati</taxon>
        <taxon>Actinomycetota</taxon>
        <taxon>Actinomycetes</taxon>
        <taxon>Micrococcales</taxon>
        <taxon>Intrasporangiaceae</taxon>
        <taxon>Terracoccus</taxon>
    </lineage>
</organism>
<dbReference type="Proteomes" id="UP000590811">
    <property type="component" value="Unassembled WGS sequence"/>
</dbReference>
<dbReference type="RefSeq" id="WP_253354339.1">
    <property type="nucleotide sequence ID" value="NZ_JAMKHX010000003.1"/>
</dbReference>
<gene>
    <name evidence="1" type="ORF">FHW14_001257</name>
</gene>
<proteinExistence type="predicted"/>
<protein>
    <submittedName>
        <fullName evidence="1">Uncharacterized protein</fullName>
    </submittedName>
</protein>
<sequence length="132" mass="14013">MWWIGSAVLLILVIAVASGVARLKTAEQYSTQITPLYVLAPEEGADQRSVMVVFPWHPTGYCVGQALITASETPTEVVVSQVKIRTIGPNEGCAGVGTDGVTAGDYLQLEAPLGNRTVTRAQDGVTLEVRKS</sequence>
<name>A0A839PSR4_9MICO</name>
<comment type="caution">
    <text evidence="1">The sequence shown here is derived from an EMBL/GenBank/DDBJ whole genome shotgun (WGS) entry which is preliminary data.</text>
</comment>